<dbReference type="Proteomes" id="UP000054324">
    <property type="component" value="Unassembled WGS sequence"/>
</dbReference>
<keyword evidence="2" id="KW-1185">Reference proteome</keyword>
<name>A0A074ZAX8_OPIVI</name>
<organism evidence="1 2">
    <name type="scientific">Opisthorchis viverrini</name>
    <name type="common">Southeast Asian liver fluke</name>
    <dbReference type="NCBI Taxonomy" id="6198"/>
    <lineage>
        <taxon>Eukaryota</taxon>
        <taxon>Metazoa</taxon>
        <taxon>Spiralia</taxon>
        <taxon>Lophotrochozoa</taxon>
        <taxon>Platyhelminthes</taxon>
        <taxon>Trematoda</taxon>
        <taxon>Digenea</taxon>
        <taxon>Opisthorchiida</taxon>
        <taxon>Opisthorchiata</taxon>
        <taxon>Opisthorchiidae</taxon>
        <taxon>Opisthorchis</taxon>
    </lineage>
</organism>
<accession>A0A074ZAX8</accession>
<dbReference type="AlphaFoldDB" id="A0A074ZAX8"/>
<proteinExistence type="predicted"/>
<dbReference type="CTD" id="20325211"/>
<evidence type="ECO:0000313" key="2">
    <source>
        <dbReference type="Proteomes" id="UP000054324"/>
    </source>
</evidence>
<protein>
    <submittedName>
        <fullName evidence="1">Uncharacterized protein</fullName>
    </submittedName>
</protein>
<reference evidence="1 2" key="1">
    <citation type="submission" date="2013-11" db="EMBL/GenBank/DDBJ databases">
        <title>Opisthorchis viverrini - life in the bile duct.</title>
        <authorList>
            <person name="Young N.D."/>
            <person name="Nagarajan N."/>
            <person name="Lin S.J."/>
            <person name="Korhonen P.K."/>
            <person name="Jex A.R."/>
            <person name="Hall R.S."/>
            <person name="Safavi-Hemami H."/>
            <person name="Kaewkong W."/>
            <person name="Bertrand D."/>
            <person name="Gao S."/>
            <person name="Seet Q."/>
            <person name="Wongkham S."/>
            <person name="Teh B.T."/>
            <person name="Wongkham C."/>
            <person name="Intapan P.M."/>
            <person name="Maleewong W."/>
            <person name="Yang X."/>
            <person name="Hu M."/>
            <person name="Wang Z."/>
            <person name="Hofmann A."/>
            <person name="Sternberg P.W."/>
            <person name="Tan P."/>
            <person name="Wang J."/>
            <person name="Gasser R.B."/>
        </authorList>
    </citation>
    <scope>NUCLEOTIDE SEQUENCE [LARGE SCALE GENOMIC DNA]</scope>
</reference>
<evidence type="ECO:0000313" key="1">
    <source>
        <dbReference type="EMBL" id="KER20395.1"/>
    </source>
</evidence>
<dbReference type="GeneID" id="20325211"/>
<dbReference type="KEGG" id="ovi:T265_11043"/>
<sequence length="62" mass="6824">MKTETGAVDKASGAAAHGSLCCKRQDLCNSRYIKFGGTFSEGKNNAYNVERTSYDPEYESHE</sequence>
<dbReference type="RefSeq" id="XP_009175852.1">
    <property type="nucleotide sequence ID" value="XM_009177588.1"/>
</dbReference>
<dbReference type="EMBL" id="KL597061">
    <property type="protein sequence ID" value="KER20395.1"/>
    <property type="molecule type" value="Genomic_DNA"/>
</dbReference>
<gene>
    <name evidence="1" type="ORF">T265_11043</name>
</gene>